<dbReference type="Gene3D" id="3.20.20.70">
    <property type="entry name" value="Aldolase class I"/>
    <property type="match status" value="1"/>
</dbReference>
<sequence>MRSIVPVILSLILGGLFNTPAFARTPSSVAFYYNKIDSVRELINYQRVVVTPSLISDKQIQTLQKANTAVFAYISIGEFSGPNMPVALRQASPLKNGNWNSHVMDLTSPAWQRYLAQQAQLLSGRGFDGLFLDTLDSYTLLPKQTYSHQQQLQALSDILSTLHSTSEAPELMLNRGFELLDSLTFKPYAVVAESLYHRYNPVTKQYSNSTKNDVLWLNTHLNRVKAKGIETIVIDYLPASDRSKQQQAAQRLIDENHTPYVSDGMLYEFGVSTIIPSAKRVLGLYDGNTVNLSSSPCHQFLAMPLEYQGYVPECVDIRKLAANNLIAYTDITRYAGVVAWLDEHSYQQVPTIEQWIARHIGTIPFFFINALPPSPQLQTTLGVYAQGKLTGKITQRLGKKWTKHHYPASFSQFIPPPAWQIQDDINPIVSFADEQGKESHVIFSAPWGGAALNPFPLMAQANDQKTWLIDPFKLLQATLKLPLIPVADVTTESGRRIVTAHIDGDGLGAKSWVTDTPYAGELMAQHIIRKSPLPITVSVIVSDLLEKNPTALKARTLKKIATNIFKRANIEIASHTFHHPEDWQPNDPNKAIDLPQEIIASTQYINTQLAPKGKNTQLIIWSGRANPSENALNIADNAQLLNINGGTAHHEGANHSLAHVAPTIRWYPGNVQVYTPAPSDTNYTQQGTQHHDGYRQAITTFEFLGSPRRLKSVSLHNKMYSATFPASLNALKQVYLWASTQPFTPLYLSEYAQRARSLYETGIAQTLSGEWQVTSTGVKSVRLPDELGYPSGSDIAGWTQAEDGKYLILKQARSVFNGESQPSTELRLQNVNGAVMRWQQSNGTIDWAITTHMPLRMEIYGARDCQRLTGTPLRSHKKSTNIIQLSSANSGELSGTLHCTPTL</sequence>
<protein>
    <submittedName>
        <fullName evidence="3">RNA-binding protein</fullName>
    </submittedName>
</protein>
<dbReference type="InterPro" id="IPR013785">
    <property type="entry name" value="Aldolase_TIM"/>
</dbReference>
<proteinExistence type="predicted"/>
<dbReference type="Proteomes" id="UP000273252">
    <property type="component" value="Unassembled WGS sequence"/>
</dbReference>
<evidence type="ECO:0000313" key="4">
    <source>
        <dbReference type="Proteomes" id="UP000273252"/>
    </source>
</evidence>
<comment type="caution">
    <text evidence="3">The sequence shown here is derived from an EMBL/GenBank/DDBJ whole genome shotgun (WGS) entry which is preliminary data.</text>
</comment>
<feature type="signal peptide" evidence="1">
    <location>
        <begin position="1"/>
        <end position="23"/>
    </location>
</feature>
<gene>
    <name evidence="3" type="ORF">DZ860_00295</name>
</gene>
<dbReference type="EMBL" id="QVMU01000001">
    <property type="protein sequence ID" value="RJX75164.1"/>
    <property type="molecule type" value="Genomic_DNA"/>
</dbReference>
<evidence type="ECO:0000256" key="1">
    <source>
        <dbReference type="SAM" id="SignalP"/>
    </source>
</evidence>
<name>A0A3A6R1I6_9VIBR</name>
<feature type="chain" id="PRO_5017472344" evidence="1">
    <location>
        <begin position="24"/>
        <end position="903"/>
    </location>
</feature>
<dbReference type="PANTHER" id="PTHR35882">
    <property type="entry name" value="PELA"/>
    <property type="match status" value="1"/>
</dbReference>
<dbReference type="SUPFAM" id="SSF51445">
    <property type="entry name" value="(Trans)glycosidases"/>
    <property type="match status" value="1"/>
</dbReference>
<evidence type="ECO:0000313" key="3">
    <source>
        <dbReference type="EMBL" id="RJX75164.1"/>
    </source>
</evidence>
<organism evidence="3 4">
    <name type="scientific">Vibrio sinensis</name>
    <dbReference type="NCBI Taxonomy" id="2302434"/>
    <lineage>
        <taxon>Bacteria</taxon>
        <taxon>Pseudomonadati</taxon>
        <taxon>Pseudomonadota</taxon>
        <taxon>Gammaproteobacteria</taxon>
        <taxon>Vibrionales</taxon>
        <taxon>Vibrionaceae</taxon>
        <taxon>Vibrio</taxon>
    </lineage>
</organism>
<feature type="domain" description="Glycoside-hydrolase family GH114 TIM-barrel" evidence="2">
    <location>
        <begin position="56"/>
        <end position="263"/>
    </location>
</feature>
<dbReference type="PANTHER" id="PTHR35882:SF2">
    <property type="entry name" value="PELA"/>
    <property type="match status" value="1"/>
</dbReference>
<reference evidence="3 4" key="1">
    <citation type="submission" date="2018-08" db="EMBL/GenBank/DDBJ databases">
        <title>Vibrio isolated from the Eastern China Marginal Seas.</title>
        <authorList>
            <person name="Li Y."/>
        </authorList>
    </citation>
    <scope>NUCLEOTIDE SEQUENCE [LARGE SCALE GENOMIC DNA]</scope>
    <source>
        <strain evidence="3 4">BEI233</strain>
    </source>
</reference>
<accession>A0A3A6R1I6</accession>
<keyword evidence="4" id="KW-1185">Reference proteome</keyword>
<dbReference type="AlphaFoldDB" id="A0A3A6R1I6"/>
<dbReference type="OrthoDB" id="7292394at2"/>
<dbReference type="Pfam" id="PF03537">
    <property type="entry name" value="Glyco_hydro_114"/>
    <property type="match status" value="1"/>
</dbReference>
<evidence type="ECO:0000259" key="2">
    <source>
        <dbReference type="Pfam" id="PF03537"/>
    </source>
</evidence>
<dbReference type="InterPro" id="IPR004352">
    <property type="entry name" value="GH114_TIM-barrel"/>
</dbReference>
<dbReference type="RefSeq" id="WP_120028920.1">
    <property type="nucleotide sequence ID" value="NZ_QVMU01000001.1"/>
</dbReference>
<keyword evidence="1" id="KW-0732">Signal</keyword>
<dbReference type="InterPro" id="IPR017853">
    <property type="entry name" value="GH"/>
</dbReference>